<evidence type="ECO:0000256" key="1">
    <source>
        <dbReference type="ARBA" id="ARBA00022884"/>
    </source>
</evidence>
<gene>
    <name evidence="5" type="ORF">IAB07_00045</name>
</gene>
<keyword evidence="1 3" id="KW-0694">RNA-binding</keyword>
<dbReference type="GO" id="GO:0003723">
    <property type="term" value="F:RNA binding"/>
    <property type="evidence" value="ECO:0007669"/>
    <property type="project" value="UniProtKB-KW"/>
</dbReference>
<evidence type="ECO:0000259" key="4">
    <source>
        <dbReference type="SMART" id="SM00363"/>
    </source>
</evidence>
<name>A0A9D1MKC9_9FIRM</name>
<dbReference type="GO" id="GO:0008168">
    <property type="term" value="F:methyltransferase activity"/>
    <property type="evidence" value="ECO:0007669"/>
    <property type="project" value="UniProtKB-KW"/>
</dbReference>
<dbReference type="EMBL" id="DVNJ01000001">
    <property type="protein sequence ID" value="HIU62143.1"/>
    <property type="molecule type" value="Genomic_DNA"/>
</dbReference>
<dbReference type="NCBIfam" id="TIGR00478">
    <property type="entry name" value="tly"/>
    <property type="match status" value="1"/>
</dbReference>
<dbReference type="InterPro" id="IPR002877">
    <property type="entry name" value="RNA_MeTrfase_FtsJ_dom"/>
</dbReference>
<evidence type="ECO:0000313" key="5">
    <source>
        <dbReference type="EMBL" id="HIU62143.1"/>
    </source>
</evidence>
<dbReference type="Pfam" id="PF01479">
    <property type="entry name" value="S4"/>
    <property type="match status" value="1"/>
</dbReference>
<dbReference type="AlphaFoldDB" id="A0A9D1MKC9"/>
<protein>
    <submittedName>
        <fullName evidence="5">TlyA family RNA methyltransferase</fullName>
    </submittedName>
</protein>
<dbReference type="InterPro" id="IPR036986">
    <property type="entry name" value="S4_RNA-bd_sf"/>
</dbReference>
<evidence type="ECO:0000256" key="2">
    <source>
        <dbReference type="ARBA" id="ARBA00029460"/>
    </source>
</evidence>
<comment type="similarity">
    <text evidence="2">Belongs to the TlyA family.</text>
</comment>
<dbReference type="InterPro" id="IPR004538">
    <property type="entry name" value="Hemolysin_A/TlyA"/>
</dbReference>
<organism evidence="5 6">
    <name type="scientific">Candidatus Caccalectryoclostridium excrementigallinarum</name>
    <dbReference type="NCBI Taxonomy" id="2840710"/>
    <lineage>
        <taxon>Bacteria</taxon>
        <taxon>Bacillati</taxon>
        <taxon>Bacillota</taxon>
        <taxon>Clostridia</taxon>
        <taxon>Christensenellales</taxon>
        <taxon>Christensenellaceae</taxon>
        <taxon>Christensenellaceae incertae sedis</taxon>
        <taxon>Candidatus Caccalectryoclostridium</taxon>
    </lineage>
</organism>
<dbReference type="InterPro" id="IPR047048">
    <property type="entry name" value="TlyA"/>
</dbReference>
<dbReference type="PROSITE" id="PS50889">
    <property type="entry name" value="S4"/>
    <property type="match status" value="1"/>
</dbReference>
<keyword evidence="5" id="KW-0808">Transferase</keyword>
<evidence type="ECO:0000313" key="6">
    <source>
        <dbReference type="Proteomes" id="UP000824145"/>
    </source>
</evidence>
<keyword evidence="5" id="KW-0489">Methyltransferase</keyword>
<dbReference type="PANTHER" id="PTHR32319">
    <property type="entry name" value="BACTERIAL HEMOLYSIN-LIKE PROTEIN"/>
    <property type="match status" value="1"/>
</dbReference>
<dbReference type="Pfam" id="PF01728">
    <property type="entry name" value="FtsJ"/>
    <property type="match status" value="1"/>
</dbReference>
<dbReference type="PANTHER" id="PTHR32319:SF0">
    <property type="entry name" value="BACTERIAL HEMOLYSIN-LIKE PROTEIN"/>
    <property type="match status" value="1"/>
</dbReference>
<reference evidence="5" key="2">
    <citation type="journal article" date="2021" name="PeerJ">
        <title>Extensive microbial diversity within the chicken gut microbiome revealed by metagenomics and culture.</title>
        <authorList>
            <person name="Gilroy R."/>
            <person name="Ravi A."/>
            <person name="Getino M."/>
            <person name="Pursley I."/>
            <person name="Horton D.L."/>
            <person name="Alikhan N.F."/>
            <person name="Baker D."/>
            <person name="Gharbi K."/>
            <person name="Hall N."/>
            <person name="Watson M."/>
            <person name="Adriaenssens E.M."/>
            <person name="Foster-Nyarko E."/>
            <person name="Jarju S."/>
            <person name="Secka A."/>
            <person name="Antonio M."/>
            <person name="Oren A."/>
            <person name="Chaudhuri R.R."/>
            <person name="La Ragione R."/>
            <person name="Hildebrand F."/>
            <person name="Pallen M.J."/>
        </authorList>
    </citation>
    <scope>NUCLEOTIDE SEQUENCE</scope>
    <source>
        <strain evidence="5">9366</strain>
    </source>
</reference>
<reference evidence="5" key="1">
    <citation type="submission" date="2020-10" db="EMBL/GenBank/DDBJ databases">
        <authorList>
            <person name="Gilroy R."/>
        </authorList>
    </citation>
    <scope>NUCLEOTIDE SEQUENCE</scope>
    <source>
        <strain evidence="5">9366</strain>
    </source>
</reference>
<evidence type="ECO:0000256" key="3">
    <source>
        <dbReference type="PROSITE-ProRule" id="PRU00182"/>
    </source>
</evidence>
<dbReference type="Gene3D" id="3.40.50.150">
    <property type="entry name" value="Vaccinia Virus protein VP39"/>
    <property type="match status" value="1"/>
</dbReference>
<dbReference type="SMART" id="SM00363">
    <property type="entry name" value="S4"/>
    <property type="match status" value="1"/>
</dbReference>
<dbReference type="CDD" id="cd02440">
    <property type="entry name" value="AdoMet_MTases"/>
    <property type="match status" value="1"/>
</dbReference>
<comment type="caution">
    <text evidence="5">The sequence shown here is derived from an EMBL/GenBank/DDBJ whole genome shotgun (WGS) entry which is preliminary data.</text>
</comment>
<dbReference type="SUPFAM" id="SSF55174">
    <property type="entry name" value="Alpha-L RNA-binding motif"/>
    <property type="match status" value="1"/>
</dbReference>
<dbReference type="Gene3D" id="3.10.290.10">
    <property type="entry name" value="RNA-binding S4 domain"/>
    <property type="match status" value="1"/>
</dbReference>
<feature type="domain" description="RNA-binding S4" evidence="4">
    <location>
        <begin position="1"/>
        <end position="64"/>
    </location>
</feature>
<dbReference type="GO" id="GO:0032259">
    <property type="term" value="P:methylation"/>
    <property type="evidence" value="ECO:0007669"/>
    <property type="project" value="UniProtKB-KW"/>
</dbReference>
<accession>A0A9D1MKC9</accession>
<proteinExistence type="inferred from homology"/>
<dbReference type="SUPFAM" id="SSF53335">
    <property type="entry name" value="S-adenosyl-L-methionine-dependent methyltransferases"/>
    <property type="match status" value="1"/>
</dbReference>
<dbReference type="CDD" id="cd00165">
    <property type="entry name" value="S4"/>
    <property type="match status" value="1"/>
</dbReference>
<sequence length="238" mass="26029">MRLDLAVAEKFALSRSKAVKLIERGEVRVGGEIRLKAAFEVKAGDLIELEKLPEYASFGGEKLAKALKDFDFSVKDMVCADLGASNGGFTSCLIKNGAKKVYAVDVGECALPPELTADERVVVKDKTNARYLKREDIGEECDLVVIDVSFISLTLILPAAKEILKSSGYIIALIKPQFEAGKKALGKSGIVTNAKEREKSIEKIRNSAKALDLVERDLTSAPQRQNKNIEFLILLSKK</sequence>
<dbReference type="Proteomes" id="UP000824145">
    <property type="component" value="Unassembled WGS sequence"/>
</dbReference>
<dbReference type="InterPro" id="IPR002942">
    <property type="entry name" value="S4_RNA-bd"/>
</dbReference>
<dbReference type="InterPro" id="IPR029063">
    <property type="entry name" value="SAM-dependent_MTases_sf"/>
</dbReference>